<dbReference type="PROSITE" id="PS50110">
    <property type="entry name" value="RESPONSE_REGULATORY"/>
    <property type="match status" value="1"/>
</dbReference>
<dbReference type="InterPro" id="IPR039420">
    <property type="entry name" value="WalR-like"/>
</dbReference>
<sequence length="295" mass="32765">MSILLVDDEPARVDVIERVPHSLGKDVIQVSRGENAVKFLESEPIDLVMLDWQLSGMKALDVLRRIRSHFGNELPVLFMTSQLFEVDIVHALEAGANDYVLKPFSPAELGTGVSALLLEAQRNAVASHSKTIGAYSLDVAQRRISFEGKAVKLTEKEFDIIAYLFNNVGRIVSRDLLVKLAWGRELDSSSRTVDTHIYRLRRKLLLSPENGIRLTAIYTHGYRLDNIGKPATVARSDRANDRVAQCISTASPNRVFSASAPGGQHPRGLRLASMSSKHNAEPTYKNRCSTPSYRL</sequence>
<evidence type="ECO:0000259" key="7">
    <source>
        <dbReference type="PROSITE" id="PS50110"/>
    </source>
</evidence>
<dbReference type="SMART" id="SM00862">
    <property type="entry name" value="Trans_reg_C"/>
    <property type="match status" value="1"/>
</dbReference>
<gene>
    <name evidence="9" type="primary">rssB_4</name>
    <name evidence="9" type="ORF">LMG27177_06115</name>
</gene>
<dbReference type="Pfam" id="PF00486">
    <property type="entry name" value="Trans_reg_C"/>
    <property type="match status" value="1"/>
</dbReference>
<organism evidence="9 10">
    <name type="scientific">Paraburkholderia fynbosensis</name>
    <dbReference type="NCBI Taxonomy" id="1200993"/>
    <lineage>
        <taxon>Bacteria</taxon>
        <taxon>Pseudomonadati</taxon>
        <taxon>Pseudomonadota</taxon>
        <taxon>Betaproteobacteria</taxon>
        <taxon>Burkholderiales</taxon>
        <taxon>Burkholderiaceae</taxon>
        <taxon>Paraburkholderia</taxon>
    </lineage>
</organism>
<dbReference type="PANTHER" id="PTHR48111:SF40">
    <property type="entry name" value="PHOSPHATE REGULON TRANSCRIPTIONAL REGULATORY PROTEIN PHOB"/>
    <property type="match status" value="1"/>
</dbReference>
<dbReference type="CDD" id="cd00383">
    <property type="entry name" value="trans_reg_C"/>
    <property type="match status" value="1"/>
</dbReference>
<dbReference type="RefSeq" id="WP_175165239.1">
    <property type="nucleotide sequence ID" value="NZ_CADIKI010000023.1"/>
</dbReference>
<keyword evidence="1 4" id="KW-0597">Phosphoprotein</keyword>
<keyword evidence="2" id="KW-0902">Two-component regulatory system</keyword>
<accession>A0A6J5GUN7</accession>
<proteinExistence type="predicted"/>
<dbReference type="InterPro" id="IPR036388">
    <property type="entry name" value="WH-like_DNA-bd_sf"/>
</dbReference>
<dbReference type="InterPro" id="IPR011006">
    <property type="entry name" value="CheY-like_superfamily"/>
</dbReference>
<feature type="modified residue" description="4-aspartylphosphate" evidence="4">
    <location>
        <position position="51"/>
    </location>
</feature>
<dbReference type="SMART" id="SM00448">
    <property type="entry name" value="REC"/>
    <property type="match status" value="1"/>
</dbReference>
<evidence type="ECO:0000256" key="2">
    <source>
        <dbReference type="ARBA" id="ARBA00023012"/>
    </source>
</evidence>
<evidence type="ECO:0000313" key="9">
    <source>
        <dbReference type="EMBL" id="CAB3806558.1"/>
    </source>
</evidence>
<protein>
    <submittedName>
        <fullName evidence="9">Regulator of RpoS</fullName>
    </submittedName>
</protein>
<dbReference type="PANTHER" id="PTHR48111">
    <property type="entry name" value="REGULATOR OF RPOS"/>
    <property type="match status" value="1"/>
</dbReference>
<dbReference type="Proteomes" id="UP000494252">
    <property type="component" value="Unassembled WGS sequence"/>
</dbReference>
<feature type="domain" description="Response regulatory" evidence="7">
    <location>
        <begin position="2"/>
        <end position="117"/>
    </location>
</feature>
<evidence type="ECO:0000256" key="1">
    <source>
        <dbReference type="ARBA" id="ARBA00022553"/>
    </source>
</evidence>
<name>A0A6J5GUN7_9BURK</name>
<feature type="domain" description="OmpR/PhoB-type" evidence="8">
    <location>
        <begin position="127"/>
        <end position="226"/>
    </location>
</feature>
<dbReference type="GO" id="GO:0006355">
    <property type="term" value="P:regulation of DNA-templated transcription"/>
    <property type="evidence" value="ECO:0007669"/>
    <property type="project" value="InterPro"/>
</dbReference>
<keyword evidence="10" id="KW-1185">Reference proteome</keyword>
<reference evidence="9 10" key="1">
    <citation type="submission" date="2020-04" db="EMBL/GenBank/DDBJ databases">
        <authorList>
            <person name="De Canck E."/>
        </authorList>
    </citation>
    <scope>NUCLEOTIDE SEQUENCE [LARGE SCALE GENOMIC DNA]</scope>
    <source>
        <strain evidence="9 10">LMG 27177</strain>
    </source>
</reference>
<evidence type="ECO:0000256" key="4">
    <source>
        <dbReference type="PROSITE-ProRule" id="PRU00169"/>
    </source>
</evidence>
<dbReference type="EMBL" id="CADIKI010000023">
    <property type="protein sequence ID" value="CAB3806558.1"/>
    <property type="molecule type" value="Genomic_DNA"/>
</dbReference>
<dbReference type="GO" id="GO:0005829">
    <property type="term" value="C:cytosol"/>
    <property type="evidence" value="ECO:0007669"/>
    <property type="project" value="TreeGrafter"/>
</dbReference>
<dbReference type="SUPFAM" id="SSF52172">
    <property type="entry name" value="CheY-like"/>
    <property type="match status" value="1"/>
</dbReference>
<dbReference type="PROSITE" id="PS51755">
    <property type="entry name" value="OMPR_PHOB"/>
    <property type="match status" value="1"/>
</dbReference>
<evidence type="ECO:0000256" key="5">
    <source>
        <dbReference type="PROSITE-ProRule" id="PRU01091"/>
    </source>
</evidence>
<feature type="region of interest" description="Disordered" evidence="6">
    <location>
        <begin position="255"/>
        <end position="295"/>
    </location>
</feature>
<dbReference type="InterPro" id="IPR001789">
    <property type="entry name" value="Sig_transdc_resp-reg_receiver"/>
</dbReference>
<dbReference type="GO" id="GO:0000976">
    <property type="term" value="F:transcription cis-regulatory region binding"/>
    <property type="evidence" value="ECO:0007669"/>
    <property type="project" value="TreeGrafter"/>
</dbReference>
<evidence type="ECO:0000256" key="6">
    <source>
        <dbReference type="SAM" id="MobiDB-lite"/>
    </source>
</evidence>
<dbReference type="Pfam" id="PF00072">
    <property type="entry name" value="Response_reg"/>
    <property type="match status" value="1"/>
</dbReference>
<dbReference type="GO" id="GO:0032993">
    <property type="term" value="C:protein-DNA complex"/>
    <property type="evidence" value="ECO:0007669"/>
    <property type="project" value="TreeGrafter"/>
</dbReference>
<dbReference type="AlphaFoldDB" id="A0A6J5GUN7"/>
<dbReference type="InterPro" id="IPR001867">
    <property type="entry name" value="OmpR/PhoB-type_DNA-bd"/>
</dbReference>
<feature type="compositionally biased region" description="Polar residues" evidence="6">
    <location>
        <begin position="286"/>
        <end position="295"/>
    </location>
</feature>
<dbReference type="CDD" id="cd17574">
    <property type="entry name" value="REC_OmpR"/>
    <property type="match status" value="1"/>
</dbReference>
<dbReference type="Gene3D" id="1.10.10.10">
    <property type="entry name" value="Winged helix-like DNA-binding domain superfamily/Winged helix DNA-binding domain"/>
    <property type="match status" value="1"/>
</dbReference>
<evidence type="ECO:0000313" key="10">
    <source>
        <dbReference type="Proteomes" id="UP000494252"/>
    </source>
</evidence>
<feature type="DNA-binding region" description="OmpR/PhoB-type" evidence="5">
    <location>
        <begin position="127"/>
        <end position="226"/>
    </location>
</feature>
<evidence type="ECO:0000259" key="8">
    <source>
        <dbReference type="PROSITE" id="PS51755"/>
    </source>
</evidence>
<dbReference type="Gene3D" id="3.40.50.2300">
    <property type="match status" value="1"/>
</dbReference>
<evidence type="ECO:0000256" key="3">
    <source>
        <dbReference type="ARBA" id="ARBA00023125"/>
    </source>
</evidence>
<dbReference type="GO" id="GO:0000156">
    <property type="term" value="F:phosphorelay response regulator activity"/>
    <property type="evidence" value="ECO:0007669"/>
    <property type="project" value="TreeGrafter"/>
</dbReference>
<keyword evidence="3 5" id="KW-0238">DNA-binding</keyword>